<dbReference type="InterPro" id="IPR007282">
    <property type="entry name" value="NOT2/3/5_C"/>
</dbReference>
<dbReference type="Proteomes" id="UP001432322">
    <property type="component" value="Unassembled WGS sequence"/>
</dbReference>
<dbReference type="InterPro" id="IPR040168">
    <property type="entry name" value="Not2/3/5"/>
</dbReference>
<dbReference type="Pfam" id="PF04153">
    <property type="entry name" value="NOT2_3_5_C"/>
    <property type="match status" value="1"/>
</dbReference>
<evidence type="ECO:0000313" key="6">
    <source>
        <dbReference type="EMBL" id="GMT16323.1"/>
    </source>
</evidence>
<feature type="domain" description="NOT2/NOT3/NOT5 C-terminal" evidence="5">
    <location>
        <begin position="194"/>
        <end position="300"/>
    </location>
</feature>
<dbReference type="GO" id="GO:0006355">
    <property type="term" value="P:regulation of DNA-templated transcription"/>
    <property type="evidence" value="ECO:0007669"/>
    <property type="project" value="InterPro"/>
</dbReference>
<dbReference type="Gene3D" id="2.30.30.1020">
    <property type="entry name" value="CCR4-NOT complex subunit 2/3/5, C-terminal domain"/>
    <property type="match status" value="1"/>
</dbReference>
<comment type="similarity">
    <text evidence="1">Belongs to the CNOT2/3/5 family.</text>
</comment>
<feature type="region of interest" description="Disordered" evidence="4">
    <location>
        <begin position="335"/>
        <end position="361"/>
    </location>
</feature>
<evidence type="ECO:0000256" key="3">
    <source>
        <dbReference type="ARBA" id="ARBA00023163"/>
    </source>
</evidence>
<sequence length="361" mass="38235">MRGVDVGMTNNAEFHIQNEDFPALPGTEGLHDVPILNSGVVGGGGILPAGVEGVGGVMSGEMVDRPTELGASATSAALAGGGGSSSEQPPGIITHISGLCSNIPPSMLADQFGMAGLLTYLRQAENPSIVSLALGTDLTTLGLNLNLNERHLYTTFGGPWADAPCRTQDLDAKEQDPNALHIARAPDAGRERIHIVPDEYLTNSTIRDKLPNIKLNKLSEDVLFFLFYNCPGEVYQMAAASELYGRDWRFHKQEGVWLTRSQYGGVKEQTSTFERGSYMVFDPLQWRKIPKDMRLEYRELEERPKLPAAVTNATAGALGGATPIAVAGSTPVALSQMSGSAAAAPNTNGTGAVPPPPSIPA</sequence>
<dbReference type="AlphaFoldDB" id="A0AAV5VAR8"/>
<name>A0AAV5VAR8_9BILA</name>
<keyword evidence="3" id="KW-0804">Transcription</keyword>
<evidence type="ECO:0000256" key="1">
    <source>
        <dbReference type="ARBA" id="ARBA00007682"/>
    </source>
</evidence>
<reference evidence="6" key="1">
    <citation type="submission" date="2023-10" db="EMBL/GenBank/DDBJ databases">
        <title>Genome assembly of Pristionchus species.</title>
        <authorList>
            <person name="Yoshida K."/>
            <person name="Sommer R.J."/>
        </authorList>
    </citation>
    <scope>NUCLEOTIDE SEQUENCE</scope>
    <source>
        <strain evidence="6">RS5133</strain>
    </source>
</reference>
<dbReference type="InterPro" id="IPR038635">
    <property type="entry name" value="CCR4-NOT_su2/3/5_C_sf"/>
</dbReference>
<organism evidence="6 7">
    <name type="scientific">Pristionchus fissidentatus</name>
    <dbReference type="NCBI Taxonomy" id="1538716"/>
    <lineage>
        <taxon>Eukaryota</taxon>
        <taxon>Metazoa</taxon>
        <taxon>Ecdysozoa</taxon>
        <taxon>Nematoda</taxon>
        <taxon>Chromadorea</taxon>
        <taxon>Rhabditida</taxon>
        <taxon>Rhabditina</taxon>
        <taxon>Diplogasteromorpha</taxon>
        <taxon>Diplogasteroidea</taxon>
        <taxon>Neodiplogasteridae</taxon>
        <taxon>Pristionchus</taxon>
    </lineage>
</organism>
<protein>
    <recommendedName>
        <fullName evidence="5">NOT2/NOT3/NOT5 C-terminal domain-containing protein</fullName>
    </recommendedName>
</protein>
<dbReference type="GO" id="GO:2000036">
    <property type="term" value="P:regulation of stem cell population maintenance"/>
    <property type="evidence" value="ECO:0007669"/>
    <property type="project" value="UniProtKB-ARBA"/>
</dbReference>
<keyword evidence="2" id="KW-0805">Transcription regulation</keyword>
<keyword evidence="7" id="KW-1185">Reference proteome</keyword>
<dbReference type="PANTHER" id="PTHR23326">
    <property type="entry name" value="CCR4 NOT-RELATED"/>
    <property type="match status" value="1"/>
</dbReference>
<gene>
    <name evidence="6" type="ORF">PFISCL1PPCAC_7620</name>
</gene>
<dbReference type="EMBL" id="BTSY01000002">
    <property type="protein sequence ID" value="GMT16323.1"/>
    <property type="molecule type" value="Genomic_DNA"/>
</dbReference>
<proteinExistence type="inferred from homology"/>
<evidence type="ECO:0000256" key="4">
    <source>
        <dbReference type="SAM" id="MobiDB-lite"/>
    </source>
</evidence>
<accession>A0AAV5VAR8</accession>
<feature type="compositionally biased region" description="Low complexity" evidence="4">
    <location>
        <begin position="338"/>
        <end position="352"/>
    </location>
</feature>
<dbReference type="GO" id="GO:0030015">
    <property type="term" value="C:CCR4-NOT core complex"/>
    <property type="evidence" value="ECO:0007669"/>
    <property type="project" value="InterPro"/>
</dbReference>
<evidence type="ECO:0000256" key="2">
    <source>
        <dbReference type="ARBA" id="ARBA00023015"/>
    </source>
</evidence>
<comment type="caution">
    <text evidence="6">The sequence shown here is derived from an EMBL/GenBank/DDBJ whole genome shotgun (WGS) entry which is preliminary data.</text>
</comment>
<evidence type="ECO:0000259" key="5">
    <source>
        <dbReference type="Pfam" id="PF04153"/>
    </source>
</evidence>
<evidence type="ECO:0000313" key="7">
    <source>
        <dbReference type="Proteomes" id="UP001432322"/>
    </source>
</evidence>